<keyword evidence="2" id="KW-1133">Transmembrane helix</keyword>
<feature type="transmembrane region" description="Helical" evidence="2">
    <location>
        <begin position="263"/>
        <end position="281"/>
    </location>
</feature>
<evidence type="ECO:0000256" key="2">
    <source>
        <dbReference type="SAM" id="Phobius"/>
    </source>
</evidence>
<feature type="transmembrane region" description="Helical" evidence="2">
    <location>
        <begin position="366"/>
        <end position="386"/>
    </location>
</feature>
<sequence length="656" mass="68106">MAALTRCRPQEDALDPADTDTPATGEKATPLTVRRAAPAPEPGATPVTEPVTEPAAAGGTAVRGRRRGRLRTHTLIGSSYLLLALLLTARVWSDPTRNIIAGNPNDTSLYCWWLAHTAHAVTNLSNPFVTHLANAPEGINALWNTSVLVPGLLLTPVTRAAGPVASYNLLVMLAFSLSAFSAYLLARKLRVRTAAAYVAGLVYGFSPALVAAGTGHLSLALAPAVPLLLGLVVDAVRGTHRPARTGVPLGVGAGLQLLTGEEVLFITAVTAAVGIVLLLVSRPGYLRLTGGPLRTFAIAFLTCLALTAVPLGIQFLGSLRAHGSPFLANFFKSDLTGLYVPSERQWLATSAQSARAAEFPGGAPEYMSFLGWPLLSVCVCAVVLGFRDLRIRIAGLTGAVLAVLSLGETLLVNNVETGLRLPWGLVAGLPVFDAALPNRFSLGTALMAGLVLACALDRLPARLAAAGVPATARLAAAGVPATARLAAAGVPAAVALAVACVLPLIPRPYTVERSPDVPAFFTTDAVKTLPAGSNGLLLPYPTGLRATAMSWQTAADFHFSMPGGYFIGPGHDGKAYMGGKKPTVTAQLLDDIESGSFTGPVAPAQIARSRADFAELGVRAVVLGPARHRDGLRDTVTSLTGQPPELTGGVYVWRLP</sequence>
<gene>
    <name evidence="3" type="ORF">FrCorBMG51_09285</name>
</gene>
<keyword evidence="2" id="KW-0472">Membrane</keyword>
<keyword evidence="4" id="KW-1185">Reference proteome</keyword>
<feature type="region of interest" description="Disordered" evidence="1">
    <location>
        <begin position="1"/>
        <end position="64"/>
    </location>
</feature>
<evidence type="ECO:0000313" key="3">
    <source>
        <dbReference type="EMBL" id="KLL11716.1"/>
    </source>
</evidence>
<dbReference type="EMBL" id="JWIO01000012">
    <property type="protein sequence ID" value="KLL11716.1"/>
    <property type="molecule type" value="Genomic_DNA"/>
</dbReference>
<accession>A0ABR5F4S4</accession>
<comment type="caution">
    <text evidence="3">The sequence shown here is derived from an EMBL/GenBank/DDBJ whole genome shotgun (WGS) entry which is preliminary data.</text>
</comment>
<feature type="transmembrane region" description="Helical" evidence="2">
    <location>
        <begin position="164"/>
        <end position="185"/>
    </location>
</feature>
<name>A0ABR5F4S4_9ACTN</name>
<keyword evidence="2" id="KW-0812">Transmembrane</keyword>
<feature type="transmembrane region" description="Helical" evidence="2">
    <location>
        <begin position="393"/>
        <end position="415"/>
    </location>
</feature>
<feature type="transmembrane region" description="Helical" evidence="2">
    <location>
        <begin position="73"/>
        <end position="92"/>
    </location>
</feature>
<organism evidence="3 4">
    <name type="scientific">Protofrankia coriariae</name>
    <dbReference type="NCBI Taxonomy" id="1562887"/>
    <lineage>
        <taxon>Bacteria</taxon>
        <taxon>Bacillati</taxon>
        <taxon>Actinomycetota</taxon>
        <taxon>Actinomycetes</taxon>
        <taxon>Frankiales</taxon>
        <taxon>Frankiaceae</taxon>
        <taxon>Protofrankia</taxon>
    </lineage>
</organism>
<feature type="transmembrane region" description="Helical" evidence="2">
    <location>
        <begin position="293"/>
        <end position="316"/>
    </location>
</feature>
<reference evidence="3 4" key="1">
    <citation type="submission" date="2014-12" db="EMBL/GenBank/DDBJ databases">
        <title>Frankia sp. BMG5.1 draft genome.</title>
        <authorList>
            <person name="Gtari M."/>
            <person name="Ghodhbane-Gtari F."/>
            <person name="Nouioui I."/>
            <person name="Ktari A."/>
            <person name="Hezbri K."/>
            <person name="Mimouni W."/>
            <person name="Sbissi I."/>
            <person name="Ayari A."/>
            <person name="Yamanaka T."/>
            <person name="Normand P."/>
            <person name="Tisa L.S."/>
            <person name="Boudabous A."/>
        </authorList>
    </citation>
    <scope>NUCLEOTIDE SEQUENCE [LARGE SCALE GENOMIC DNA]</scope>
    <source>
        <strain evidence="3 4">BMG5.1</strain>
    </source>
</reference>
<evidence type="ECO:0000313" key="4">
    <source>
        <dbReference type="Proteomes" id="UP000035425"/>
    </source>
</evidence>
<dbReference type="Proteomes" id="UP000035425">
    <property type="component" value="Unassembled WGS sequence"/>
</dbReference>
<proteinExistence type="predicted"/>
<evidence type="ECO:0000256" key="1">
    <source>
        <dbReference type="SAM" id="MobiDB-lite"/>
    </source>
</evidence>
<protein>
    <submittedName>
        <fullName evidence="3">Uncharacterized protein</fullName>
    </submittedName>
</protein>
<feature type="transmembrane region" description="Helical" evidence="2">
    <location>
        <begin position="197"/>
        <end position="222"/>
    </location>
</feature>